<feature type="domain" description="Sulfatase N-terminal" evidence="8">
    <location>
        <begin position="217"/>
        <end position="482"/>
    </location>
</feature>
<organism evidence="9 10">
    <name type="scientific">Fontimonas thermophila</name>
    <dbReference type="NCBI Taxonomy" id="1076937"/>
    <lineage>
        <taxon>Bacteria</taxon>
        <taxon>Pseudomonadati</taxon>
        <taxon>Pseudomonadota</taxon>
        <taxon>Gammaproteobacteria</taxon>
        <taxon>Nevskiales</taxon>
        <taxon>Nevskiaceae</taxon>
        <taxon>Fontimonas</taxon>
    </lineage>
</organism>
<keyword evidence="4 7" id="KW-0812">Transmembrane</keyword>
<feature type="transmembrane region" description="Helical" evidence="7">
    <location>
        <begin position="118"/>
        <end position="137"/>
    </location>
</feature>
<dbReference type="InterPro" id="IPR017850">
    <property type="entry name" value="Alkaline_phosphatase_core_sf"/>
</dbReference>
<evidence type="ECO:0000256" key="4">
    <source>
        <dbReference type="ARBA" id="ARBA00022692"/>
    </source>
</evidence>
<dbReference type="Gene3D" id="3.40.720.10">
    <property type="entry name" value="Alkaline Phosphatase, subunit A"/>
    <property type="match status" value="1"/>
</dbReference>
<dbReference type="InterPro" id="IPR058130">
    <property type="entry name" value="PEA_transf_C"/>
</dbReference>
<dbReference type="PANTHER" id="PTHR30443">
    <property type="entry name" value="INNER MEMBRANE PROTEIN"/>
    <property type="match status" value="1"/>
</dbReference>
<dbReference type="EMBL" id="FOOC01000004">
    <property type="protein sequence ID" value="SFF44458.1"/>
    <property type="molecule type" value="Genomic_DNA"/>
</dbReference>
<dbReference type="SUPFAM" id="SSF53649">
    <property type="entry name" value="Alkaline phosphatase-like"/>
    <property type="match status" value="1"/>
</dbReference>
<feature type="transmembrane region" description="Helical" evidence="7">
    <location>
        <begin position="37"/>
        <end position="56"/>
    </location>
</feature>
<name>A0A1I2IS33_9GAMM</name>
<keyword evidence="2" id="KW-1003">Cell membrane</keyword>
<feature type="transmembrane region" description="Helical" evidence="7">
    <location>
        <begin position="149"/>
        <end position="166"/>
    </location>
</feature>
<evidence type="ECO:0000313" key="10">
    <source>
        <dbReference type="Proteomes" id="UP000199771"/>
    </source>
</evidence>
<dbReference type="AlphaFoldDB" id="A0A1I2IS33"/>
<sequence length="537" mass="60392">MLAAWQRRQAPIRRFDIVLGTGVVLAAYVILDAGWRDALKAALVFMLGVFPLRHLLQGRSQRIAYGVWASLFALDIGIKSFLIEFYETKPDAVLIIEAIGNTTRAETVEFIRQYGPMLLQYALAAALVLGLLLLLAPDTPPSCARKPRWAVAILVLFLGLHANPTFSRANPAVFWPAQIPQYWEFAEQVESLADKRLIAEQKLSLWAPTYVGPDEHTVVVVVGKSTNRWNWQLYGYPRPTTPQLMHAARDALVFRDVISATSGTVASFRLMLTPAEIDKPLDDEAEPSVVLLAKAAGYKTFWISNQHDRFINPRYAEEADVVHLVNVGGRRGDRKLDEGLLPYYAAALRDPTPRKMIFVHLLGAHPHYELRYPDTFRYFSDGNDPVMTLMRQQNRSPWVRLQRNLYDNAMRYQDHVIARLLQDFKAQIGAGSGAFLFTADHAQEVGHTRDFAGHSLSEAGFTVPLLIWLSPPLPAAVSSALEHRPFQTDVLDWTLLELAHIRTAFDQPHLSLVSAHFVPQTRLIGGKPYAPSSRNRH</sequence>
<evidence type="ECO:0000256" key="3">
    <source>
        <dbReference type="ARBA" id="ARBA00022679"/>
    </source>
</evidence>
<dbReference type="PANTHER" id="PTHR30443:SF2">
    <property type="entry name" value="PHOSPHOETHANOLAMINE TRANSFERASE EPTC"/>
    <property type="match status" value="1"/>
</dbReference>
<feature type="transmembrane region" description="Helical" evidence="7">
    <location>
        <begin position="63"/>
        <end position="83"/>
    </location>
</feature>
<dbReference type="InterPro" id="IPR040423">
    <property type="entry name" value="PEA_transferase"/>
</dbReference>
<keyword evidence="6 7" id="KW-0472">Membrane</keyword>
<evidence type="ECO:0000259" key="8">
    <source>
        <dbReference type="Pfam" id="PF00884"/>
    </source>
</evidence>
<keyword evidence="5 7" id="KW-1133">Transmembrane helix</keyword>
<evidence type="ECO:0000256" key="5">
    <source>
        <dbReference type="ARBA" id="ARBA00022989"/>
    </source>
</evidence>
<proteinExistence type="predicted"/>
<protein>
    <submittedName>
        <fullName evidence="9">Heptose-I-phosphate ethanolaminephosphotransferase</fullName>
    </submittedName>
</protein>
<evidence type="ECO:0000256" key="6">
    <source>
        <dbReference type="ARBA" id="ARBA00023136"/>
    </source>
</evidence>
<dbReference type="Pfam" id="PF00884">
    <property type="entry name" value="Sulfatase"/>
    <property type="match status" value="1"/>
</dbReference>
<dbReference type="GO" id="GO:0016776">
    <property type="term" value="F:phosphotransferase activity, phosphate group as acceptor"/>
    <property type="evidence" value="ECO:0007669"/>
    <property type="project" value="TreeGrafter"/>
</dbReference>
<reference evidence="9 10" key="1">
    <citation type="submission" date="2016-10" db="EMBL/GenBank/DDBJ databases">
        <authorList>
            <person name="de Groot N.N."/>
        </authorList>
    </citation>
    <scope>NUCLEOTIDE SEQUENCE [LARGE SCALE GENOMIC DNA]</scope>
    <source>
        <strain evidence="9 10">DSM 23609</strain>
    </source>
</reference>
<accession>A0A1I2IS33</accession>
<dbReference type="GO" id="GO:0005886">
    <property type="term" value="C:plasma membrane"/>
    <property type="evidence" value="ECO:0007669"/>
    <property type="project" value="UniProtKB-SubCell"/>
</dbReference>
<dbReference type="GO" id="GO:0009244">
    <property type="term" value="P:lipopolysaccharide core region biosynthetic process"/>
    <property type="evidence" value="ECO:0007669"/>
    <property type="project" value="TreeGrafter"/>
</dbReference>
<evidence type="ECO:0000313" key="9">
    <source>
        <dbReference type="EMBL" id="SFF44458.1"/>
    </source>
</evidence>
<keyword evidence="3 9" id="KW-0808">Transferase</keyword>
<comment type="subcellular location">
    <subcellularLocation>
        <location evidence="1">Cell membrane</location>
        <topology evidence="1">Multi-pass membrane protein</topology>
    </subcellularLocation>
</comment>
<dbReference type="Proteomes" id="UP000199771">
    <property type="component" value="Unassembled WGS sequence"/>
</dbReference>
<dbReference type="STRING" id="1076937.SAMN04488120_104161"/>
<evidence type="ECO:0000256" key="7">
    <source>
        <dbReference type="SAM" id="Phobius"/>
    </source>
</evidence>
<keyword evidence="10" id="KW-1185">Reference proteome</keyword>
<evidence type="ECO:0000256" key="2">
    <source>
        <dbReference type="ARBA" id="ARBA00022475"/>
    </source>
</evidence>
<dbReference type="InterPro" id="IPR000917">
    <property type="entry name" value="Sulfatase_N"/>
</dbReference>
<gene>
    <name evidence="9" type="ORF">SAMN04488120_104161</name>
</gene>
<feature type="transmembrane region" description="Helical" evidence="7">
    <location>
        <begin position="12"/>
        <end position="31"/>
    </location>
</feature>
<evidence type="ECO:0000256" key="1">
    <source>
        <dbReference type="ARBA" id="ARBA00004651"/>
    </source>
</evidence>
<dbReference type="CDD" id="cd16017">
    <property type="entry name" value="LptA"/>
    <property type="match status" value="1"/>
</dbReference>